<keyword evidence="2" id="KW-1185">Reference proteome</keyword>
<proteinExistence type="predicted"/>
<accession>A0A0P9CY89</accession>
<sequence length="86" mass="9703">MLKHLRAHDHIVGIIWNLGASLNVPHYRYPLPLLQIQNIILGNIRFRKNMLVACIAKLQKSTMTLTSIATQKLINIEAPRCICSSA</sequence>
<organism evidence="1 2">
    <name type="scientific">Kouleothrix aurantiaca</name>
    <dbReference type="NCBI Taxonomy" id="186479"/>
    <lineage>
        <taxon>Bacteria</taxon>
        <taxon>Bacillati</taxon>
        <taxon>Chloroflexota</taxon>
        <taxon>Chloroflexia</taxon>
        <taxon>Chloroflexales</taxon>
        <taxon>Roseiflexineae</taxon>
        <taxon>Roseiflexaceae</taxon>
        <taxon>Kouleothrix</taxon>
    </lineage>
</organism>
<dbReference type="Proteomes" id="UP000050509">
    <property type="component" value="Unassembled WGS sequence"/>
</dbReference>
<reference evidence="1 2" key="1">
    <citation type="submission" date="2015-09" db="EMBL/GenBank/DDBJ databases">
        <title>Draft genome sequence of Kouleothrix aurantiaca JCM 19913.</title>
        <authorList>
            <person name="Hemp J."/>
        </authorList>
    </citation>
    <scope>NUCLEOTIDE SEQUENCE [LARGE SCALE GENOMIC DNA]</scope>
    <source>
        <strain evidence="1 2">COM-B</strain>
    </source>
</reference>
<protein>
    <submittedName>
        <fullName evidence="1">Uncharacterized protein</fullName>
    </submittedName>
</protein>
<dbReference type="AlphaFoldDB" id="A0A0P9CY89"/>
<comment type="caution">
    <text evidence="1">The sequence shown here is derived from an EMBL/GenBank/DDBJ whole genome shotgun (WGS) entry which is preliminary data.</text>
</comment>
<gene>
    <name evidence="1" type="ORF">SE17_26515</name>
</gene>
<name>A0A0P9CY89_9CHLR</name>
<evidence type="ECO:0000313" key="2">
    <source>
        <dbReference type="Proteomes" id="UP000050509"/>
    </source>
</evidence>
<evidence type="ECO:0000313" key="1">
    <source>
        <dbReference type="EMBL" id="KPV50512.1"/>
    </source>
</evidence>
<dbReference type="EMBL" id="LJCR01001352">
    <property type="protein sequence ID" value="KPV50512.1"/>
    <property type="molecule type" value="Genomic_DNA"/>
</dbReference>